<keyword evidence="2" id="KW-1185">Reference proteome</keyword>
<protein>
    <submittedName>
        <fullName evidence="1">Uncharacterized protein</fullName>
    </submittedName>
</protein>
<dbReference type="Proteomes" id="UP000305067">
    <property type="component" value="Unassembled WGS sequence"/>
</dbReference>
<proteinExistence type="predicted"/>
<sequence>MFTKAYYFTPKELAIKLGYTPEDKRIADAALILSNFFRDNGDSIRRARIPEQDLDFATSPMRFMLKQPTTQFYGGAQDADKLVVEKPPYIGVLMKYLEGPCLAPIDKSSGDQQSPLSLQSPHSVFPLFHHSAGGVCVVGYGGS</sequence>
<name>A0A5C3QDD4_9AGAR</name>
<evidence type="ECO:0000313" key="2">
    <source>
        <dbReference type="Proteomes" id="UP000305067"/>
    </source>
</evidence>
<dbReference type="EMBL" id="ML178832">
    <property type="protein sequence ID" value="TFK99701.1"/>
    <property type="molecule type" value="Genomic_DNA"/>
</dbReference>
<evidence type="ECO:0000313" key="1">
    <source>
        <dbReference type="EMBL" id="TFK99701.1"/>
    </source>
</evidence>
<gene>
    <name evidence="1" type="ORF">BDV98DRAFT_657173</name>
</gene>
<accession>A0A5C3QDD4</accession>
<reference evidence="1 2" key="1">
    <citation type="journal article" date="2019" name="Nat. Ecol. Evol.">
        <title>Megaphylogeny resolves global patterns of mushroom evolution.</title>
        <authorList>
            <person name="Varga T."/>
            <person name="Krizsan K."/>
            <person name="Foldi C."/>
            <person name="Dima B."/>
            <person name="Sanchez-Garcia M."/>
            <person name="Sanchez-Ramirez S."/>
            <person name="Szollosi G.J."/>
            <person name="Szarkandi J.G."/>
            <person name="Papp V."/>
            <person name="Albert L."/>
            <person name="Andreopoulos W."/>
            <person name="Angelini C."/>
            <person name="Antonin V."/>
            <person name="Barry K.W."/>
            <person name="Bougher N.L."/>
            <person name="Buchanan P."/>
            <person name="Buyck B."/>
            <person name="Bense V."/>
            <person name="Catcheside P."/>
            <person name="Chovatia M."/>
            <person name="Cooper J."/>
            <person name="Damon W."/>
            <person name="Desjardin D."/>
            <person name="Finy P."/>
            <person name="Geml J."/>
            <person name="Haridas S."/>
            <person name="Hughes K."/>
            <person name="Justo A."/>
            <person name="Karasinski D."/>
            <person name="Kautmanova I."/>
            <person name="Kiss B."/>
            <person name="Kocsube S."/>
            <person name="Kotiranta H."/>
            <person name="LaButti K.M."/>
            <person name="Lechner B.E."/>
            <person name="Liimatainen K."/>
            <person name="Lipzen A."/>
            <person name="Lukacs Z."/>
            <person name="Mihaltcheva S."/>
            <person name="Morgado L.N."/>
            <person name="Niskanen T."/>
            <person name="Noordeloos M.E."/>
            <person name="Ohm R.A."/>
            <person name="Ortiz-Santana B."/>
            <person name="Ovrebo C."/>
            <person name="Racz N."/>
            <person name="Riley R."/>
            <person name="Savchenko A."/>
            <person name="Shiryaev A."/>
            <person name="Soop K."/>
            <person name="Spirin V."/>
            <person name="Szebenyi C."/>
            <person name="Tomsovsky M."/>
            <person name="Tulloss R.E."/>
            <person name="Uehling J."/>
            <person name="Grigoriev I.V."/>
            <person name="Vagvolgyi C."/>
            <person name="Papp T."/>
            <person name="Martin F.M."/>
            <person name="Miettinen O."/>
            <person name="Hibbett D.S."/>
            <person name="Nagy L.G."/>
        </authorList>
    </citation>
    <scope>NUCLEOTIDE SEQUENCE [LARGE SCALE GENOMIC DNA]</scope>
    <source>
        <strain evidence="1 2">CBS 309.79</strain>
    </source>
</reference>
<organism evidence="1 2">
    <name type="scientific">Pterulicium gracile</name>
    <dbReference type="NCBI Taxonomy" id="1884261"/>
    <lineage>
        <taxon>Eukaryota</taxon>
        <taxon>Fungi</taxon>
        <taxon>Dikarya</taxon>
        <taxon>Basidiomycota</taxon>
        <taxon>Agaricomycotina</taxon>
        <taxon>Agaricomycetes</taxon>
        <taxon>Agaricomycetidae</taxon>
        <taxon>Agaricales</taxon>
        <taxon>Pleurotineae</taxon>
        <taxon>Pterulaceae</taxon>
        <taxon>Pterulicium</taxon>
    </lineage>
</organism>
<dbReference type="AlphaFoldDB" id="A0A5C3QDD4"/>